<protein>
    <submittedName>
        <fullName evidence="2">DUF2934 domain-containing protein</fullName>
    </submittedName>
</protein>
<keyword evidence="3" id="KW-1185">Reference proteome</keyword>
<comment type="caution">
    <text evidence="2">The sequence shown here is derived from an EMBL/GenBank/DDBJ whole genome shotgun (WGS) entry which is preliminary data.</text>
</comment>
<feature type="compositionally biased region" description="Acidic residues" evidence="1">
    <location>
        <begin position="75"/>
        <end position="85"/>
    </location>
</feature>
<dbReference type="Proteomes" id="UP000309747">
    <property type="component" value="Unassembled WGS sequence"/>
</dbReference>
<evidence type="ECO:0000256" key="1">
    <source>
        <dbReference type="SAM" id="MobiDB-lite"/>
    </source>
</evidence>
<feature type="compositionally biased region" description="Low complexity" evidence="1">
    <location>
        <begin position="56"/>
        <end position="70"/>
    </location>
</feature>
<evidence type="ECO:0000313" key="3">
    <source>
        <dbReference type="Proteomes" id="UP000309747"/>
    </source>
</evidence>
<name>A0A4U0R988_9RHOB</name>
<evidence type="ECO:0000313" key="2">
    <source>
        <dbReference type="EMBL" id="TJZ90902.1"/>
    </source>
</evidence>
<dbReference type="Pfam" id="PF11154">
    <property type="entry name" value="DUF2934"/>
    <property type="match status" value="1"/>
</dbReference>
<dbReference type="AlphaFoldDB" id="A0A4U0R988"/>
<accession>A0A4U0R988</accession>
<sequence length="103" mass="11063">MDKTDLIRQRAHQIWEASGHPEGMEAEHWQQAEAQLRQEGQLDAAGMPDELPDPTSPADGGASDASQADGHIIDADDGGMTDMPDEAQQAMDDPASRSRNQPG</sequence>
<dbReference type="RefSeq" id="WP_136886614.1">
    <property type="nucleotide sequence ID" value="NZ_SUNI01000013.1"/>
</dbReference>
<organism evidence="2 3">
    <name type="scientific">Paracoccus gahaiensis</name>
    <dbReference type="NCBI Taxonomy" id="1706839"/>
    <lineage>
        <taxon>Bacteria</taxon>
        <taxon>Pseudomonadati</taxon>
        <taxon>Pseudomonadota</taxon>
        <taxon>Alphaproteobacteria</taxon>
        <taxon>Rhodobacterales</taxon>
        <taxon>Paracoccaceae</taxon>
        <taxon>Paracoccus</taxon>
    </lineage>
</organism>
<dbReference type="InterPro" id="IPR021327">
    <property type="entry name" value="DUF2934"/>
</dbReference>
<feature type="region of interest" description="Disordered" evidence="1">
    <location>
        <begin position="15"/>
        <end position="103"/>
    </location>
</feature>
<dbReference type="OrthoDB" id="9811127at2"/>
<reference evidence="2 3" key="1">
    <citation type="submission" date="2019-04" db="EMBL/GenBank/DDBJ databases">
        <authorList>
            <person name="Li J."/>
        </authorList>
    </citation>
    <scope>NUCLEOTIDE SEQUENCE [LARGE SCALE GENOMIC DNA]</scope>
    <source>
        <strain evidence="2 3">KCTC 42687</strain>
    </source>
</reference>
<proteinExistence type="predicted"/>
<dbReference type="EMBL" id="SUNI01000013">
    <property type="protein sequence ID" value="TJZ90902.1"/>
    <property type="molecule type" value="Genomic_DNA"/>
</dbReference>
<gene>
    <name evidence="2" type="ORF">FA743_13415</name>
</gene>